<keyword evidence="3" id="KW-1185">Reference proteome</keyword>
<dbReference type="EMBL" id="SDHX01000001">
    <property type="protein sequence ID" value="RXK55798.1"/>
    <property type="molecule type" value="Genomic_DNA"/>
</dbReference>
<protein>
    <submittedName>
        <fullName evidence="2">DUF1573 domain-containing protein</fullName>
    </submittedName>
</protein>
<dbReference type="Proteomes" id="UP000290218">
    <property type="component" value="Unassembled WGS sequence"/>
</dbReference>
<comment type="caution">
    <text evidence="2">The sequence shown here is derived from an EMBL/GenBank/DDBJ whole genome shotgun (WGS) entry which is preliminary data.</text>
</comment>
<dbReference type="PANTHER" id="PTHR37833:SF1">
    <property type="entry name" value="SIGNAL PEPTIDE PROTEIN"/>
    <property type="match status" value="1"/>
</dbReference>
<dbReference type="PANTHER" id="PTHR37833">
    <property type="entry name" value="LIPOPROTEIN-RELATED"/>
    <property type="match status" value="1"/>
</dbReference>
<reference evidence="2 3" key="1">
    <citation type="submission" date="2019-01" db="EMBL/GenBank/DDBJ databases">
        <title>Lacunisphaera sp. strain TWA-58.</title>
        <authorList>
            <person name="Chen W.-M."/>
        </authorList>
    </citation>
    <scope>NUCLEOTIDE SEQUENCE [LARGE SCALE GENOMIC DNA]</scope>
    <source>
        <strain evidence="2 3">TWA-58</strain>
    </source>
</reference>
<dbReference type="Gene3D" id="2.60.40.10">
    <property type="entry name" value="Immunoglobulins"/>
    <property type="match status" value="1"/>
</dbReference>
<dbReference type="RefSeq" id="WP_129047163.1">
    <property type="nucleotide sequence ID" value="NZ_SDHX01000001.1"/>
</dbReference>
<keyword evidence="1" id="KW-0732">Signal</keyword>
<evidence type="ECO:0000256" key="1">
    <source>
        <dbReference type="SAM" id="SignalP"/>
    </source>
</evidence>
<organism evidence="2 3">
    <name type="scientific">Oleiharenicola lentus</name>
    <dbReference type="NCBI Taxonomy" id="2508720"/>
    <lineage>
        <taxon>Bacteria</taxon>
        <taxon>Pseudomonadati</taxon>
        <taxon>Verrucomicrobiota</taxon>
        <taxon>Opitutia</taxon>
        <taxon>Opitutales</taxon>
        <taxon>Opitutaceae</taxon>
        <taxon>Oleiharenicola</taxon>
    </lineage>
</organism>
<evidence type="ECO:0000313" key="2">
    <source>
        <dbReference type="EMBL" id="RXK55798.1"/>
    </source>
</evidence>
<proteinExistence type="predicted"/>
<dbReference type="InterPro" id="IPR013783">
    <property type="entry name" value="Ig-like_fold"/>
</dbReference>
<gene>
    <name evidence="2" type="ORF">ESB00_07905</name>
</gene>
<accession>A0A4Q1C9Z2</accession>
<sequence>MKSLAAVLILLSVAAPAVALEWKTQHLSLNPAPLQKNAEAYFEFTNTSGKPVTILGVDSSCDCLEATPSAKVIAPGASGRINARFSLADRYGQLRRTILVTTDESATPVALTVQLNVPEAAELTPRSLEWKVAAESVEQIVEIVVAPEVSLILTEVKSTSDAFATRLETIRPGKHYRLHVSPRSTHNAASAAFRLHGRGADGQAIVFSAFGNVR</sequence>
<feature type="signal peptide" evidence="1">
    <location>
        <begin position="1"/>
        <end position="19"/>
    </location>
</feature>
<dbReference type="Pfam" id="PF07610">
    <property type="entry name" value="DUF1573"/>
    <property type="match status" value="1"/>
</dbReference>
<dbReference type="OrthoDB" id="195247at2"/>
<name>A0A4Q1C9Z2_9BACT</name>
<dbReference type="AlphaFoldDB" id="A0A4Q1C9Z2"/>
<dbReference type="InterPro" id="IPR011467">
    <property type="entry name" value="DUF1573"/>
</dbReference>
<feature type="chain" id="PRO_5020579770" evidence="1">
    <location>
        <begin position="20"/>
        <end position="214"/>
    </location>
</feature>
<evidence type="ECO:0000313" key="3">
    <source>
        <dbReference type="Proteomes" id="UP000290218"/>
    </source>
</evidence>